<dbReference type="PaxDb" id="55529-EKX33187"/>
<keyword evidence="5" id="KW-1185">Reference proteome</keyword>
<evidence type="ECO:0000256" key="1">
    <source>
        <dbReference type="SAM" id="MobiDB-lite"/>
    </source>
</evidence>
<gene>
    <name evidence="3" type="ORF">GUITHDRAFT_120629</name>
</gene>
<dbReference type="SMART" id="SM00213">
    <property type="entry name" value="UBQ"/>
    <property type="match status" value="1"/>
</dbReference>
<dbReference type="eggNOG" id="ENOG502SSS2">
    <property type="taxonomic scope" value="Eukaryota"/>
</dbReference>
<feature type="region of interest" description="Disordered" evidence="1">
    <location>
        <begin position="1"/>
        <end position="65"/>
    </location>
</feature>
<feature type="domain" description="Ubiquitin-like" evidence="2">
    <location>
        <begin position="68"/>
        <end position="145"/>
    </location>
</feature>
<dbReference type="Proteomes" id="UP000011087">
    <property type="component" value="Unassembled WGS sequence"/>
</dbReference>
<reference evidence="3 5" key="1">
    <citation type="journal article" date="2012" name="Nature">
        <title>Algal genomes reveal evolutionary mosaicism and the fate of nucleomorphs.</title>
        <authorList>
            <consortium name="DOE Joint Genome Institute"/>
            <person name="Curtis B.A."/>
            <person name="Tanifuji G."/>
            <person name="Burki F."/>
            <person name="Gruber A."/>
            <person name="Irimia M."/>
            <person name="Maruyama S."/>
            <person name="Arias M.C."/>
            <person name="Ball S.G."/>
            <person name="Gile G.H."/>
            <person name="Hirakawa Y."/>
            <person name="Hopkins J.F."/>
            <person name="Kuo A."/>
            <person name="Rensing S.A."/>
            <person name="Schmutz J."/>
            <person name="Symeonidi A."/>
            <person name="Elias M."/>
            <person name="Eveleigh R.J."/>
            <person name="Herman E.K."/>
            <person name="Klute M.J."/>
            <person name="Nakayama T."/>
            <person name="Obornik M."/>
            <person name="Reyes-Prieto A."/>
            <person name="Armbrust E.V."/>
            <person name="Aves S.J."/>
            <person name="Beiko R.G."/>
            <person name="Coutinho P."/>
            <person name="Dacks J.B."/>
            <person name="Durnford D.G."/>
            <person name="Fast N.M."/>
            <person name="Green B.R."/>
            <person name="Grisdale C.J."/>
            <person name="Hempel F."/>
            <person name="Henrissat B."/>
            <person name="Hoppner M.P."/>
            <person name="Ishida K."/>
            <person name="Kim E."/>
            <person name="Koreny L."/>
            <person name="Kroth P.G."/>
            <person name="Liu Y."/>
            <person name="Malik S.B."/>
            <person name="Maier U.G."/>
            <person name="McRose D."/>
            <person name="Mock T."/>
            <person name="Neilson J.A."/>
            <person name="Onodera N.T."/>
            <person name="Poole A.M."/>
            <person name="Pritham E.J."/>
            <person name="Richards T.A."/>
            <person name="Rocap G."/>
            <person name="Roy S.W."/>
            <person name="Sarai C."/>
            <person name="Schaack S."/>
            <person name="Shirato S."/>
            <person name="Slamovits C.H."/>
            <person name="Spencer D.F."/>
            <person name="Suzuki S."/>
            <person name="Worden A.Z."/>
            <person name="Zauner S."/>
            <person name="Barry K."/>
            <person name="Bell C."/>
            <person name="Bharti A.K."/>
            <person name="Crow J.A."/>
            <person name="Grimwood J."/>
            <person name="Kramer R."/>
            <person name="Lindquist E."/>
            <person name="Lucas S."/>
            <person name="Salamov A."/>
            <person name="McFadden G.I."/>
            <person name="Lane C.E."/>
            <person name="Keeling P.J."/>
            <person name="Gray M.W."/>
            <person name="Grigoriev I.V."/>
            <person name="Archibald J.M."/>
        </authorList>
    </citation>
    <scope>NUCLEOTIDE SEQUENCE</scope>
    <source>
        <strain evidence="3 5">CCMP2712</strain>
    </source>
</reference>
<organism evidence="3">
    <name type="scientific">Guillardia theta (strain CCMP2712)</name>
    <name type="common">Cryptophyte</name>
    <dbReference type="NCBI Taxonomy" id="905079"/>
    <lineage>
        <taxon>Eukaryota</taxon>
        <taxon>Cryptophyceae</taxon>
        <taxon>Pyrenomonadales</taxon>
        <taxon>Geminigeraceae</taxon>
        <taxon>Guillardia</taxon>
    </lineage>
</organism>
<dbReference type="KEGG" id="gtt:GUITHDRAFT_120629"/>
<dbReference type="GeneID" id="17289919"/>
<dbReference type="AlphaFoldDB" id="L1IAQ6"/>
<feature type="compositionally biased region" description="Gly residues" evidence="1">
    <location>
        <begin position="47"/>
        <end position="58"/>
    </location>
</feature>
<evidence type="ECO:0000313" key="5">
    <source>
        <dbReference type="Proteomes" id="UP000011087"/>
    </source>
</evidence>
<dbReference type="InterPro" id="IPR029071">
    <property type="entry name" value="Ubiquitin-like_domsf"/>
</dbReference>
<dbReference type="EMBL" id="JH993152">
    <property type="protein sequence ID" value="EKX33187.1"/>
    <property type="molecule type" value="Genomic_DNA"/>
</dbReference>
<accession>L1IAQ6</accession>
<dbReference type="HOGENOM" id="CLU_770388_0_0_1"/>
<dbReference type="CDD" id="cd17039">
    <property type="entry name" value="Ubl_ubiquitin_like"/>
    <property type="match status" value="1"/>
</dbReference>
<evidence type="ECO:0000313" key="3">
    <source>
        <dbReference type="EMBL" id="EKX33187.1"/>
    </source>
</evidence>
<dbReference type="InterPro" id="IPR000626">
    <property type="entry name" value="Ubiquitin-like_dom"/>
</dbReference>
<dbReference type="PROSITE" id="PS50053">
    <property type="entry name" value="UBIQUITIN_2"/>
    <property type="match status" value="1"/>
</dbReference>
<feature type="region of interest" description="Disordered" evidence="1">
    <location>
        <begin position="151"/>
        <end position="195"/>
    </location>
</feature>
<evidence type="ECO:0000259" key="2">
    <source>
        <dbReference type="PROSITE" id="PS50053"/>
    </source>
</evidence>
<reference evidence="5" key="2">
    <citation type="submission" date="2012-11" db="EMBL/GenBank/DDBJ databases">
        <authorList>
            <person name="Kuo A."/>
            <person name="Curtis B.A."/>
            <person name="Tanifuji G."/>
            <person name="Burki F."/>
            <person name="Gruber A."/>
            <person name="Irimia M."/>
            <person name="Maruyama S."/>
            <person name="Arias M.C."/>
            <person name="Ball S.G."/>
            <person name="Gile G.H."/>
            <person name="Hirakawa Y."/>
            <person name="Hopkins J.F."/>
            <person name="Rensing S.A."/>
            <person name="Schmutz J."/>
            <person name="Symeonidi A."/>
            <person name="Elias M."/>
            <person name="Eveleigh R.J."/>
            <person name="Herman E.K."/>
            <person name="Klute M.J."/>
            <person name="Nakayama T."/>
            <person name="Obornik M."/>
            <person name="Reyes-Prieto A."/>
            <person name="Armbrust E.V."/>
            <person name="Aves S.J."/>
            <person name="Beiko R.G."/>
            <person name="Coutinho P."/>
            <person name="Dacks J.B."/>
            <person name="Durnford D.G."/>
            <person name="Fast N.M."/>
            <person name="Green B.R."/>
            <person name="Grisdale C."/>
            <person name="Hempe F."/>
            <person name="Henrissat B."/>
            <person name="Hoppner M.P."/>
            <person name="Ishida K.-I."/>
            <person name="Kim E."/>
            <person name="Koreny L."/>
            <person name="Kroth P.G."/>
            <person name="Liu Y."/>
            <person name="Malik S.-B."/>
            <person name="Maier U.G."/>
            <person name="McRose D."/>
            <person name="Mock T."/>
            <person name="Neilson J.A."/>
            <person name="Onodera N.T."/>
            <person name="Poole A.M."/>
            <person name="Pritham E.J."/>
            <person name="Richards T.A."/>
            <person name="Rocap G."/>
            <person name="Roy S.W."/>
            <person name="Sarai C."/>
            <person name="Schaack S."/>
            <person name="Shirato S."/>
            <person name="Slamovits C.H."/>
            <person name="Spencer D.F."/>
            <person name="Suzuki S."/>
            <person name="Worden A.Z."/>
            <person name="Zauner S."/>
            <person name="Barry K."/>
            <person name="Bell C."/>
            <person name="Bharti A.K."/>
            <person name="Crow J.A."/>
            <person name="Grimwood J."/>
            <person name="Kramer R."/>
            <person name="Lindquist E."/>
            <person name="Lucas S."/>
            <person name="Salamov A."/>
            <person name="McFadden G.I."/>
            <person name="Lane C.E."/>
            <person name="Keeling P.J."/>
            <person name="Gray M.W."/>
            <person name="Grigoriev I.V."/>
            <person name="Archibald J.M."/>
        </authorList>
    </citation>
    <scope>NUCLEOTIDE SEQUENCE</scope>
    <source>
        <strain evidence="5">CCMP2712</strain>
    </source>
</reference>
<dbReference type="Gene3D" id="3.10.20.90">
    <property type="entry name" value="Phosphatidylinositol 3-kinase Catalytic Subunit, Chain A, domain 1"/>
    <property type="match status" value="1"/>
</dbReference>
<reference evidence="4" key="3">
    <citation type="submission" date="2015-06" db="UniProtKB">
        <authorList>
            <consortium name="EnsemblProtists"/>
        </authorList>
    </citation>
    <scope>IDENTIFICATION</scope>
</reference>
<evidence type="ECO:0000313" key="4">
    <source>
        <dbReference type="EnsemblProtists" id="EKX33187"/>
    </source>
</evidence>
<protein>
    <recommendedName>
        <fullName evidence="2">Ubiquitin-like domain-containing protein</fullName>
    </recommendedName>
</protein>
<feature type="compositionally biased region" description="Basic and acidic residues" evidence="1">
    <location>
        <begin position="174"/>
        <end position="195"/>
    </location>
</feature>
<dbReference type="OrthoDB" id="3247158at2759"/>
<feature type="compositionally biased region" description="Basic and acidic residues" evidence="1">
    <location>
        <begin position="27"/>
        <end position="43"/>
    </location>
</feature>
<proteinExistence type="predicted"/>
<dbReference type="Pfam" id="PF00240">
    <property type="entry name" value="ubiquitin"/>
    <property type="match status" value="1"/>
</dbReference>
<feature type="compositionally biased region" description="Low complexity" evidence="1">
    <location>
        <begin position="11"/>
        <end position="24"/>
    </location>
</feature>
<dbReference type="SUPFAM" id="SSF54236">
    <property type="entry name" value="Ubiquitin-like"/>
    <property type="match status" value="1"/>
</dbReference>
<dbReference type="EnsemblProtists" id="EKX33187">
    <property type="protein sequence ID" value="EKX33187"/>
    <property type="gene ID" value="GUITHDRAFT_120629"/>
</dbReference>
<dbReference type="RefSeq" id="XP_005820167.1">
    <property type="nucleotide sequence ID" value="XM_005820110.1"/>
</dbReference>
<name>L1IAQ6_GUITC</name>
<sequence length="360" mass="40374">MERGLAAEDTQNGNQEGRGSNSRNRGSRQEQRSFGDTLRKEQKQGPGNPGKKGGGRTGMNGKERADMLKLAVKIVSEDRSVSVEVPSSASAVDLKRKVGQQLQHAIGEEEAERSLRLIFSGKELDGERALKEFNLASGSVVHVVIVRSQLGVSSPPVSDGPPPVQGVAEEEGAGEGKEEGRKEEERKEEERREEPCTTSRIPCDALCYAEKKWRRGFRTKKTEKGYMVQFSEGEDGEVQDTQGKHIRLRAYWWRNLKDEEDVISLEPLKKLKYEPFELPSSSEKIYWFDGRVLANYLVSSANFVHPVSRRPLERKEVVELDAYLERNKCGKACVTHVYDQKDSSSENAQNHLRGRAEEAG</sequence>